<evidence type="ECO:0000256" key="8">
    <source>
        <dbReference type="ARBA" id="ARBA00060862"/>
    </source>
</evidence>
<keyword evidence="4" id="KW-0112">Calmodulin-binding</keyword>
<sequence length="1154" mass="130828">MLSVSPQPLSLLEEMLDTLRRRDKEDRQEDSPPALPVRPISRARLPSARIILPANIDVIAGGESPANLSKQSSKKKEVKKARDCSFGSKKYRELPDQSPYVTVAEEKEGEVRLEETNRANLATEHLPSMPRFRESEWDDNIGYFIKKKLRVWCRVPKGQWQLGHIQSTLGAKATVLLLDGTVVKVSTGELHPANPDILEGVDDLIQLSYLNEPSVLHNLQYRYSHDSIYSKAGPVLIAVNPFKAVQCYGKDFVTAYRKKLLNKPHVFAIADTAYNEMMRDEKNQSIIISGESGAGKTETAKVAMQYLAALGGGSGGVESEILQTSSVLEAFGNAKTSRNDNSSRFSRVVQLTHEERSYHIFYQLCAGAPSSLKDRLNLKTASVYNYLNQSDCLVIDDVDDARNFQMLMEAFDTVQISKEDQENAFEMLAAVLWLGNISFQVIDNENHVEVVADEGKAIETRDALAKFIYASLFDWLVEGINKLLALGKRCTGRSISILDIYGFESFKKNSFEQFCINYANERLQQHFNRHLFKLEQEEYESDGIDWTKVDFEDNQVCLDLVEKKPIGLISLLDEESNFPKATDLTFANKLKQHLNGNPCFKGERGGAFSIRHYAGEVLYGTSGFLEKNRDSLHSDTLQLLSSCSCRLPQLFASNMLNQFLKPASPFHHMGVSDSQKQSVGTKFKQLESSTPHFIRCIKPNNKQLPGMFENDLVLEQLRCCGVLEVVRISRSGYPTRVTHQEFARRYGFLLSEDHRACQDPLSISVAVLQQFDILPDMYQVGYTKLYFRTGQIAALEDTRKQVLHGTLEVQKRFRGQRVRHQFHELKKGVTALQSCLEVPNGPTYLGLESISFSYMDSIDSKEPPPFIREYGLLKNMRDQAALKTLEKQRRAIIHLQSGKIHVIRGWSAQRHFIHLQRLKKSNADKAKRRQRSKISEVKEVLQEDGIVLPAVLEELQRRMSKAEATLEQKEQENDALLEQLDQFEAKWSEHEAKMKSMEEMWKNQIESLQANLDAAKKSFSAAITAGQLGRLDGSPSPRNYDSEDAMYMGAQTPGGDTPIKSSKNVEVPETNDALKVVAHLTKEFEQKKQDFNDEAKAVVKLGSPHDELRKLRLKFETWKNEYKSQLREAKAKITKLGYSEGGKGWWGFKSLRFM</sequence>
<evidence type="ECO:0000313" key="15">
    <source>
        <dbReference type="Proteomes" id="UP000306102"/>
    </source>
</evidence>
<dbReference type="CDD" id="cd01383">
    <property type="entry name" value="MYSc_Myo8"/>
    <property type="match status" value="1"/>
</dbReference>
<dbReference type="Gene3D" id="3.40.850.10">
    <property type="entry name" value="Kinesin motor domain"/>
    <property type="match status" value="2"/>
</dbReference>
<dbReference type="SMART" id="SM00242">
    <property type="entry name" value="MYSc"/>
    <property type="match status" value="1"/>
</dbReference>
<dbReference type="GO" id="GO:0005737">
    <property type="term" value="C:cytoplasm"/>
    <property type="evidence" value="ECO:0007669"/>
    <property type="project" value="TreeGrafter"/>
</dbReference>
<dbReference type="GO" id="GO:0016459">
    <property type="term" value="C:myosin complex"/>
    <property type="evidence" value="ECO:0007669"/>
    <property type="project" value="UniProtKB-KW"/>
</dbReference>
<dbReference type="InterPro" id="IPR036022">
    <property type="entry name" value="MYSc_Myo8"/>
</dbReference>
<dbReference type="PROSITE" id="PS50096">
    <property type="entry name" value="IQ"/>
    <property type="match status" value="1"/>
</dbReference>
<evidence type="ECO:0000256" key="3">
    <source>
        <dbReference type="ARBA" id="ARBA00022840"/>
    </source>
</evidence>
<dbReference type="Gene3D" id="1.20.58.530">
    <property type="match status" value="1"/>
</dbReference>
<dbReference type="GO" id="GO:0000146">
    <property type="term" value="F:microfilament motor activity"/>
    <property type="evidence" value="ECO:0007669"/>
    <property type="project" value="TreeGrafter"/>
</dbReference>
<protein>
    <recommendedName>
        <fullName evidence="16">Myosin motor domain-containing protein</fullName>
    </recommendedName>
</protein>
<dbReference type="Gene3D" id="1.20.120.720">
    <property type="entry name" value="Myosin VI head, motor domain, U50 subdomain"/>
    <property type="match status" value="1"/>
</dbReference>
<dbReference type="GO" id="GO:0051015">
    <property type="term" value="F:actin filament binding"/>
    <property type="evidence" value="ECO:0007669"/>
    <property type="project" value="TreeGrafter"/>
</dbReference>
<feature type="coiled-coil region" evidence="10">
    <location>
        <begin position="952"/>
        <end position="1018"/>
    </location>
</feature>
<dbReference type="Pfam" id="PF25369">
    <property type="entry name" value="SH3_VIII-1_N"/>
    <property type="match status" value="1"/>
</dbReference>
<keyword evidence="15" id="KW-1185">Reference proteome</keyword>
<keyword evidence="1" id="KW-0677">Repeat</keyword>
<evidence type="ECO:0000259" key="12">
    <source>
        <dbReference type="PROSITE" id="PS51456"/>
    </source>
</evidence>
<evidence type="ECO:0000256" key="1">
    <source>
        <dbReference type="ARBA" id="ARBA00022737"/>
    </source>
</evidence>
<evidence type="ECO:0000256" key="11">
    <source>
        <dbReference type="SAM" id="MobiDB-lite"/>
    </source>
</evidence>
<feature type="region of interest" description="Disordered" evidence="11">
    <location>
        <begin position="1"/>
        <end position="40"/>
    </location>
</feature>
<keyword evidence="3 9" id="KW-0067">ATP-binding</keyword>
<evidence type="ECO:0000256" key="6">
    <source>
        <dbReference type="ARBA" id="ARBA00023175"/>
    </source>
</evidence>
<dbReference type="PRINTS" id="PR00193">
    <property type="entry name" value="MYOSINHEAVY"/>
</dbReference>
<dbReference type="SMART" id="SM00382">
    <property type="entry name" value="AAA"/>
    <property type="match status" value="1"/>
</dbReference>
<keyword evidence="7 9" id="KW-0009">Actin-binding</keyword>
<dbReference type="InterPro" id="IPR003593">
    <property type="entry name" value="AAA+_ATPase"/>
</dbReference>
<dbReference type="GO" id="GO:0005516">
    <property type="term" value="F:calmodulin binding"/>
    <property type="evidence" value="ECO:0007669"/>
    <property type="project" value="UniProtKB-KW"/>
</dbReference>
<evidence type="ECO:0000256" key="5">
    <source>
        <dbReference type="ARBA" id="ARBA00023123"/>
    </source>
</evidence>
<evidence type="ECO:0000256" key="4">
    <source>
        <dbReference type="ARBA" id="ARBA00022860"/>
    </source>
</evidence>
<dbReference type="InterPro" id="IPR027417">
    <property type="entry name" value="P-loop_NTPase"/>
</dbReference>
<accession>A0A4S4ENG8</accession>
<evidence type="ECO:0000259" key="13">
    <source>
        <dbReference type="PROSITE" id="PS51844"/>
    </source>
</evidence>
<dbReference type="FunFam" id="1.20.58.530:FF:000013">
    <property type="entry name" value="Unconventional myosin-XIX"/>
    <property type="match status" value="1"/>
</dbReference>
<feature type="compositionally biased region" description="Basic and acidic residues" evidence="11">
    <location>
        <begin position="17"/>
        <end position="30"/>
    </location>
</feature>
<feature type="region of interest" description="Actin-binding" evidence="9">
    <location>
        <begin position="679"/>
        <end position="701"/>
    </location>
</feature>
<dbReference type="PROSITE" id="PS51456">
    <property type="entry name" value="MYOSIN_MOTOR"/>
    <property type="match status" value="1"/>
</dbReference>
<evidence type="ECO:0000256" key="9">
    <source>
        <dbReference type="PROSITE-ProRule" id="PRU00782"/>
    </source>
</evidence>
<dbReference type="STRING" id="542762.A0A4S4ENG8"/>
<dbReference type="InterPro" id="IPR057535">
    <property type="entry name" value="MYO1-3_N_SH3"/>
</dbReference>
<reference evidence="14 15" key="1">
    <citation type="journal article" date="2018" name="Proc. Natl. Acad. Sci. U.S.A.">
        <title>Draft genome sequence of Camellia sinensis var. sinensis provides insights into the evolution of the tea genome and tea quality.</title>
        <authorList>
            <person name="Wei C."/>
            <person name="Yang H."/>
            <person name="Wang S."/>
            <person name="Zhao J."/>
            <person name="Liu C."/>
            <person name="Gao L."/>
            <person name="Xia E."/>
            <person name="Lu Y."/>
            <person name="Tai Y."/>
            <person name="She G."/>
            <person name="Sun J."/>
            <person name="Cao H."/>
            <person name="Tong W."/>
            <person name="Gao Q."/>
            <person name="Li Y."/>
            <person name="Deng W."/>
            <person name="Jiang X."/>
            <person name="Wang W."/>
            <person name="Chen Q."/>
            <person name="Zhang S."/>
            <person name="Li H."/>
            <person name="Wu J."/>
            <person name="Wang P."/>
            <person name="Li P."/>
            <person name="Shi C."/>
            <person name="Zheng F."/>
            <person name="Jian J."/>
            <person name="Huang B."/>
            <person name="Shan D."/>
            <person name="Shi M."/>
            <person name="Fang C."/>
            <person name="Yue Y."/>
            <person name="Li F."/>
            <person name="Li D."/>
            <person name="Wei S."/>
            <person name="Han B."/>
            <person name="Jiang C."/>
            <person name="Yin Y."/>
            <person name="Xia T."/>
            <person name="Zhang Z."/>
            <person name="Bennetzen J.L."/>
            <person name="Zhao S."/>
            <person name="Wan X."/>
        </authorList>
    </citation>
    <scope>NUCLEOTIDE SEQUENCE [LARGE SCALE GENOMIC DNA]</scope>
    <source>
        <strain evidence="15">cv. Shuchazao</strain>
        <tissue evidence="14">Leaf</tissue>
    </source>
</reference>
<feature type="binding site" evidence="9">
    <location>
        <begin position="290"/>
        <end position="297"/>
    </location>
    <ligand>
        <name>ATP</name>
        <dbReference type="ChEBI" id="CHEBI:30616"/>
    </ligand>
</feature>
<feature type="domain" description="Myosin motor" evidence="12">
    <location>
        <begin position="199"/>
        <end position="800"/>
    </location>
</feature>
<dbReference type="GO" id="GO:0030048">
    <property type="term" value="P:actin filament-based movement"/>
    <property type="evidence" value="ECO:0007669"/>
    <property type="project" value="UniProtKB-ARBA"/>
</dbReference>
<dbReference type="InterPro" id="IPR036961">
    <property type="entry name" value="Kinesin_motor_dom_sf"/>
</dbReference>
<dbReference type="PROSITE" id="PS51844">
    <property type="entry name" value="SH3_LIKE"/>
    <property type="match status" value="1"/>
</dbReference>
<dbReference type="FunFam" id="1.10.10.820:FF:000001">
    <property type="entry name" value="Myosin heavy chain"/>
    <property type="match status" value="1"/>
</dbReference>
<dbReference type="EMBL" id="SDRB02003414">
    <property type="protein sequence ID" value="THG17804.1"/>
    <property type="molecule type" value="Genomic_DNA"/>
</dbReference>
<keyword evidence="2 9" id="KW-0547">Nucleotide-binding</keyword>
<dbReference type="Gene3D" id="1.20.5.4820">
    <property type="match status" value="1"/>
</dbReference>
<evidence type="ECO:0000256" key="7">
    <source>
        <dbReference type="ARBA" id="ARBA00023203"/>
    </source>
</evidence>
<gene>
    <name evidence="14" type="ORF">TEA_015417</name>
</gene>
<dbReference type="PANTHER" id="PTHR13140">
    <property type="entry name" value="MYOSIN"/>
    <property type="match status" value="1"/>
</dbReference>
<keyword evidence="6 9" id="KW-0505">Motor protein</keyword>
<dbReference type="GO" id="GO:0007015">
    <property type="term" value="P:actin filament organization"/>
    <property type="evidence" value="ECO:0007669"/>
    <property type="project" value="TreeGrafter"/>
</dbReference>
<dbReference type="Proteomes" id="UP000306102">
    <property type="component" value="Unassembled WGS sequence"/>
</dbReference>
<dbReference type="InterPro" id="IPR004009">
    <property type="entry name" value="SH3_Myosin"/>
</dbReference>
<evidence type="ECO:0000256" key="10">
    <source>
        <dbReference type="SAM" id="Coils"/>
    </source>
</evidence>
<comment type="caution">
    <text evidence="14">The sequence shown here is derived from an EMBL/GenBank/DDBJ whole genome shotgun (WGS) entry which is preliminary data.</text>
</comment>
<dbReference type="PANTHER" id="PTHR13140:SF706">
    <property type="entry name" value="DILUTE CLASS UNCONVENTIONAL MYOSIN, ISOFORM C"/>
    <property type="match status" value="1"/>
</dbReference>
<dbReference type="AlphaFoldDB" id="A0A4S4ENG8"/>
<feature type="domain" description="Myosin N-terminal SH3-like" evidence="13">
    <location>
        <begin position="146"/>
        <end position="195"/>
    </location>
</feature>
<dbReference type="GO" id="GO:0016020">
    <property type="term" value="C:membrane"/>
    <property type="evidence" value="ECO:0007669"/>
    <property type="project" value="TreeGrafter"/>
</dbReference>
<evidence type="ECO:0000313" key="14">
    <source>
        <dbReference type="EMBL" id="THG17804.1"/>
    </source>
</evidence>
<dbReference type="SUPFAM" id="SSF52540">
    <property type="entry name" value="P-loop containing nucleoside triphosphate hydrolases"/>
    <property type="match status" value="1"/>
</dbReference>
<dbReference type="Gene3D" id="1.10.10.820">
    <property type="match status" value="1"/>
</dbReference>
<dbReference type="Pfam" id="PF00063">
    <property type="entry name" value="Myosin_head"/>
    <property type="match status" value="3"/>
</dbReference>
<keyword evidence="10" id="KW-0175">Coiled coil</keyword>
<dbReference type="GO" id="GO:0005524">
    <property type="term" value="F:ATP binding"/>
    <property type="evidence" value="ECO:0007669"/>
    <property type="project" value="UniProtKB-UniRule"/>
</dbReference>
<feature type="region of interest" description="Disordered" evidence="11">
    <location>
        <begin position="62"/>
        <end position="81"/>
    </location>
</feature>
<dbReference type="InterPro" id="IPR001609">
    <property type="entry name" value="Myosin_head_motor_dom-like"/>
</dbReference>
<keyword evidence="5 9" id="KW-0518">Myosin</keyword>
<name>A0A4S4ENG8_CAMSN</name>
<evidence type="ECO:0000256" key="2">
    <source>
        <dbReference type="ARBA" id="ARBA00022741"/>
    </source>
</evidence>
<proteinExistence type="inferred from homology"/>
<evidence type="ECO:0008006" key="16">
    <source>
        <dbReference type="Google" id="ProtNLM"/>
    </source>
</evidence>
<organism evidence="14 15">
    <name type="scientific">Camellia sinensis var. sinensis</name>
    <name type="common">China tea</name>
    <dbReference type="NCBI Taxonomy" id="542762"/>
    <lineage>
        <taxon>Eukaryota</taxon>
        <taxon>Viridiplantae</taxon>
        <taxon>Streptophyta</taxon>
        <taxon>Embryophyta</taxon>
        <taxon>Tracheophyta</taxon>
        <taxon>Spermatophyta</taxon>
        <taxon>Magnoliopsida</taxon>
        <taxon>eudicotyledons</taxon>
        <taxon>Gunneridae</taxon>
        <taxon>Pentapetalae</taxon>
        <taxon>asterids</taxon>
        <taxon>Ericales</taxon>
        <taxon>Theaceae</taxon>
        <taxon>Camellia</taxon>
    </lineage>
</organism>
<comment type="similarity">
    <text evidence="8">Belongs to the TRAFAC class myosin-kinesin ATPase superfamily. Myosin family. Plant myosin class VIII subfamily.</text>
</comment>